<evidence type="ECO:0000256" key="4">
    <source>
        <dbReference type="ARBA" id="ARBA00022827"/>
    </source>
</evidence>
<dbReference type="InterPro" id="IPR052161">
    <property type="entry name" value="Mycobact_Acyl-CoA_DH"/>
</dbReference>
<dbReference type="InterPro" id="IPR046373">
    <property type="entry name" value="Acyl-CoA_Oxase/DH_mid-dom_sf"/>
</dbReference>
<feature type="domain" description="Acyl-CoA dehydrogenase/oxidase C-terminal" evidence="8">
    <location>
        <begin position="266"/>
        <end position="422"/>
    </location>
</feature>
<protein>
    <submittedName>
        <fullName evidence="11">Acyl-CoA dehydrogenase</fullName>
    </submittedName>
</protein>
<dbReference type="InterPro" id="IPR006091">
    <property type="entry name" value="Acyl-CoA_Oxase/DH_mid-dom"/>
</dbReference>
<reference evidence="11 12" key="1">
    <citation type="submission" date="2019-11" db="EMBL/GenBank/DDBJ databases">
        <title>Acidiferrimicrobium australis gen. nov., sp. nov., an acidophilic and obligately heterotrophic, member of the Actinobacteria that catalyses dissimilatory oxido- reduction of iron isolated from metal-rich acidic water in Chile.</title>
        <authorList>
            <person name="Gonzalez D."/>
            <person name="Huber K."/>
            <person name="Hedrich S."/>
            <person name="Rojas-Villalobos C."/>
            <person name="Quatrini R."/>
            <person name="Dinamarca M.A."/>
            <person name="Schwarz A."/>
            <person name="Canales C."/>
            <person name="Nancucheo I."/>
        </authorList>
    </citation>
    <scope>NUCLEOTIDE SEQUENCE [LARGE SCALE GENOMIC DNA]</scope>
    <source>
        <strain evidence="11 12">USS-CCA1</strain>
    </source>
</reference>
<evidence type="ECO:0000313" key="11">
    <source>
        <dbReference type="EMBL" id="MST32484.1"/>
    </source>
</evidence>
<name>A0ABW9QSR0_9ACTN</name>
<dbReference type="InterPro" id="IPR036250">
    <property type="entry name" value="AcylCo_DH-like_C"/>
</dbReference>
<evidence type="ECO:0000313" key="12">
    <source>
        <dbReference type="Proteomes" id="UP000437736"/>
    </source>
</evidence>
<evidence type="ECO:0000256" key="1">
    <source>
        <dbReference type="ARBA" id="ARBA00001974"/>
    </source>
</evidence>
<dbReference type="Gene3D" id="1.10.540.10">
    <property type="entry name" value="Acyl-CoA dehydrogenase/oxidase, N-terminal domain"/>
    <property type="match status" value="1"/>
</dbReference>
<dbReference type="Proteomes" id="UP000437736">
    <property type="component" value="Unassembled WGS sequence"/>
</dbReference>
<feature type="domain" description="Acyl-CoA dehydrogenase/oxidase N-terminal" evidence="10">
    <location>
        <begin position="74"/>
        <end position="156"/>
    </location>
</feature>
<dbReference type="InterPro" id="IPR013786">
    <property type="entry name" value="AcylCoA_DH/ox_N"/>
</dbReference>
<evidence type="ECO:0000256" key="6">
    <source>
        <dbReference type="RuleBase" id="RU362125"/>
    </source>
</evidence>
<feature type="domain" description="Acyl-CoA oxidase/dehydrogenase middle" evidence="9">
    <location>
        <begin position="160"/>
        <end position="253"/>
    </location>
</feature>
<dbReference type="EMBL" id="WJHE01000309">
    <property type="protein sequence ID" value="MST32484.1"/>
    <property type="molecule type" value="Genomic_DNA"/>
</dbReference>
<dbReference type="Gene3D" id="2.40.110.10">
    <property type="entry name" value="Butyryl-CoA Dehydrogenase, subunit A, domain 2"/>
    <property type="match status" value="1"/>
</dbReference>
<dbReference type="SUPFAM" id="SSF47203">
    <property type="entry name" value="Acyl-CoA dehydrogenase C-terminal domain-like"/>
    <property type="match status" value="1"/>
</dbReference>
<keyword evidence="3 6" id="KW-0285">Flavoprotein</keyword>
<dbReference type="InterPro" id="IPR037069">
    <property type="entry name" value="AcylCoA_DH/ox_N_sf"/>
</dbReference>
<comment type="similarity">
    <text evidence="2 6">Belongs to the acyl-CoA dehydrogenase family.</text>
</comment>
<evidence type="ECO:0000259" key="10">
    <source>
        <dbReference type="Pfam" id="PF02771"/>
    </source>
</evidence>
<evidence type="ECO:0000256" key="2">
    <source>
        <dbReference type="ARBA" id="ARBA00009347"/>
    </source>
</evidence>
<feature type="region of interest" description="Disordered" evidence="7">
    <location>
        <begin position="1"/>
        <end position="54"/>
    </location>
</feature>
<dbReference type="SUPFAM" id="SSF56645">
    <property type="entry name" value="Acyl-CoA dehydrogenase NM domain-like"/>
    <property type="match status" value="1"/>
</dbReference>
<accession>A0ABW9QSR0</accession>
<dbReference type="InterPro" id="IPR009100">
    <property type="entry name" value="AcylCoA_DH/oxidase_NM_dom_sf"/>
</dbReference>
<dbReference type="Pfam" id="PF02771">
    <property type="entry name" value="Acyl-CoA_dh_N"/>
    <property type="match status" value="1"/>
</dbReference>
<comment type="caution">
    <text evidence="11">The sequence shown here is derived from an EMBL/GenBank/DDBJ whole genome shotgun (WGS) entry which is preliminary data.</text>
</comment>
<dbReference type="PANTHER" id="PTHR43292:SF4">
    <property type="entry name" value="ACYL-COA DEHYDROGENASE FADE34"/>
    <property type="match status" value="1"/>
</dbReference>
<evidence type="ECO:0000256" key="3">
    <source>
        <dbReference type="ARBA" id="ARBA00022630"/>
    </source>
</evidence>
<evidence type="ECO:0000256" key="7">
    <source>
        <dbReference type="SAM" id="MobiDB-lite"/>
    </source>
</evidence>
<keyword evidence="4 6" id="KW-0274">FAD</keyword>
<organism evidence="11 12">
    <name type="scientific">Acidiferrimicrobium australe</name>
    <dbReference type="NCBI Taxonomy" id="2664430"/>
    <lineage>
        <taxon>Bacteria</taxon>
        <taxon>Bacillati</taxon>
        <taxon>Actinomycetota</taxon>
        <taxon>Acidimicrobiia</taxon>
        <taxon>Acidimicrobiales</taxon>
        <taxon>Acidimicrobiaceae</taxon>
        <taxon>Acidiferrimicrobium</taxon>
    </lineage>
</organism>
<dbReference type="PANTHER" id="PTHR43292">
    <property type="entry name" value="ACYL-COA DEHYDROGENASE"/>
    <property type="match status" value="1"/>
</dbReference>
<dbReference type="InterPro" id="IPR009075">
    <property type="entry name" value="AcylCo_DH/oxidase_C"/>
</dbReference>
<evidence type="ECO:0000259" key="9">
    <source>
        <dbReference type="Pfam" id="PF02770"/>
    </source>
</evidence>
<evidence type="ECO:0000259" key="8">
    <source>
        <dbReference type="Pfam" id="PF00441"/>
    </source>
</evidence>
<dbReference type="Pfam" id="PF02770">
    <property type="entry name" value="Acyl-CoA_dh_M"/>
    <property type="match status" value="1"/>
</dbReference>
<sequence>MLRRTVGTTPRAYPPGPARAAQRPRAPPGAPGPLRYDRPVTTTAAPEASAGGDEDRVAALVDRLLAEHPPASTPERDFLGAQFDAGLAWVQFPEGLGGLGLSRRLQRVVTERLSAAGAPMLLGRNPIGYGMGAPTLLAHGSDAQQRHYLRPLFTGEHIWCQLFSEPGAGSDVAGLATRAVRDGDEWVVNGQKVWTTLAHQARYGMLLARTDPDAEKHKGLTYFVVDMHAPGVEVRPLRQMTGDAEFNEVYFTDTRIPDAERLGDVGEGWHVAITTLMNERVSIGASVGGRGSGAIAAALRLWERRPDKDPVLRDRLTALWVESEVHRLTSLRAAANAMAGTPGPEGSTSKLHFAELNKRIYELCETLLGPEGMLYDDWTMRRPDSAGGFGGIPQRMFLRSRANSIEGGTSEIMRNILGERVLGLPGDVRTDKGRPWSEVPRS</sequence>
<evidence type="ECO:0000256" key="5">
    <source>
        <dbReference type="ARBA" id="ARBA00023002"/>
    </source>
</evidence>
<gene>
    <name evidence="11" type="ORF">GHK86_07085</name>
</gene>
<dbReference type="Gene3D" id="1.20.140.10">
    <property type="entry name" value="Butyryl-CoA Dehydrogenase, subunit A, domain 3"/>
    <property type="match status" value="1"/>
</dbReference>
<keyword evidence="12" id="KW-1185">Reference proteome</keyword>
<proteinExistence type="inferred from homology"/>
<comment type="cofactor">
    <cofactor evidence="1 6">
        <name>FAD</name>
        <dbReference type="ChEBI" id="CHEBI:57692"/>
    </cofactor>
</comment>
<keyword evidence="5 6" id="KW-0560">Oxidoreductase</keyword>
<dbReference type="Pfam" id="PF00441">
    <property type="entry name" value="Acyl-CoA_dh_1"/>
    <property type="match status" value="1"/>
</dbReference>